<name>A0A918X1K7_9ACTN</name>
<comment type="caution">
    <text evidence="3">The sequence shown here is derived from an EMBL/GenBank/DDBJ whole genome shotgun (WGS) entry which is preliminary data.</text>
</comment>
<evidence type="ECO:0000256" key="2">
    <source>
        <dbReference type="SAM" id="Phobius"/>
    </source>
</evidence>
<protein>
    <recommendedName>
        <fullName evidence="5">Transmembrane protein</fullName>
    </recommendedName>
</protein>
<evidence type="ECO:0000313" key="3">
    <source>
        <dbReference type="EMBL" id="GHD03583.1"/>
    </source>
</evidence>
<organism evidence="3 4">
    <name type="scientific">Streptomyces finlayi</name>
    <dbReference type="NCBI Taxonomy" id="67296"/>
    <lineage>
        <taxon>Bacteria</taxon>
        <taxon>Bacillati</taxon>
        <taxon>Actinomycetota</taxon>
        <taxon>Actinomycetes</taxon>
        <taxon>Kitasatosporales</taxon>
        <taxon>Streptomycetaceae</taxon>
        <taxon>Streptomyces</taxon>
    </lineage>
</organism>
<feature type="transmembrane region" description="Helical" evidence="2">
    <location>
        <begin position="47"/>
        <end position="68"/>
    </location>
</feature>
<feature type="region of interest" description="Disordered" evidence="1">
    <location>
        <begin position="1"/>
        <end position="40"/>
    </location>
</feature>
<keyword evidence="2" id="KW-1133">Transmembrane helix</keyword>
<keyword evidence="2" id="KW-0812">Transmembrane</keyword>
<reference evidence="3" key="1">
    <citation type="journal article" date="2014" name="Int. J. Syst. Evol. Microbiol.">
        <title>Complete genome sequence of Corynebacterium casei LMG S-19264T (=DSM 44701T), isolated from a smear-ripened cheese.</title>
        <authorList>
            <consortium name="US DOE Joint Genome Institute (JGI-PGF)"/>
            <person name="Walter F."/>
            <person name="Albersmeier A."/>
            <person name="Kalinowski J."/>
            <person name="Ruckert C."/>
        </authorList>
    </citation>
    <scope>NUCLEOTIDE SEQUENCE</scope>
    <source>
        <strain evidence="3">JCM 4637</strain>
    </source>
</reference>
<keyword evidence="2" id="KW-0472">Membrane</keyword>
<proteinExistence type="predicted"/>
<feature type="compositionally biased region" description="Pro residues" evidence="1">
    <location>
        <begin position="26"/>
        <end position="37"/>
    </location>
</feature>
<accession>A0A918X1K7</accession>
<dbReference type="EMBL" id="BMVC01000010">
    <property type="protein sequence ID" value="GHD03583.1"/>
    <property type="molecule type" value="Genomic_DNA"/>
</dbReference>
<reference evidence="3" key="2">
    <citation type="submission" date="2020-09" db="EMBL/GenBank/DDBJ databases">
        <authorList>
            <person name="Sun Q."/>
            <person name="Ohkuma M."/>
        </authorList>
    </citation>
    <scope>NUCLEOTIDE SEQUENCE</scope>
    <source>
        <strain evidence="3">JCM 4637</strain>
    </source>
</reference>
<evidence type="ECO:0008006" key="5">
    <source>
        <dbReference type="Google" id="ProtNLM"/>
    </source>
</evidence>
<dbReference type="RefSeq" id="WP_189825366.1">
    <property type="nucleotide sequence ID" value="NZ_BMVC01000010.1"/>
</dbReference>
<evidence type="ECO:0000313" key="4">
    <source>
        <dbReference type="Proteomes" id="UP000638353"/>
    </source>
</evidence>
<sequence>MEPQSTSPREPQRSSDDPSPTLRMPHVPPPPSYPPTPHDGTAARVRALTMLVLVPLWGFGALLAQALLEAQKGRTSGGVVLGLVGLLAAAVLGAAVLCMPATRDRKELRLRLAVWSMGTTVAALVAMVLIP</sequence>
<feature type="transmembrane region" description="Helical" evidence="2">
    <location>
        <begin position="80"/>
        <end position="100"/>
    </location>
</feature>
<dbReference type="Proteomes" id="UP000638353">
    <property type="component" value="Unassembled WGS sequence"/>
</dbReference>
<dbReference type="AlphaFoldDB" id="A0A918X1K7"/>
<evidence type="ECO:0000256" key="1">
    <source>
        <dbReference type="SAM" id="MobiDB-lite"/>
    </source>
</evidence>
<gene>
    <name evidence="3" type="ORF">GCM10010334_51590</name>
</gene>
<feature type="transmembrane region" description="Helical" evidence="2">
    <location>
        <begin position="112"/>
        <end position="130"/>
    </location>
</feature>